<evidence type="ECO:0008006" key="4">
    <source>
        <dbReference type="Google" id="ProtNLM"/>
    </source>
</evidence>
<evidence type="ECO:0000313" key="2">
    <source>
        <dbReference type="EMBL" id="TDG77269.1"/>
    </source>
</evidence>
<comment type="caution">
    <text evidence="2">The sequence shown here is derived from an EMBL/GenBank/DDBJ whole genome shotgun (WGS) entry which is preliminary data.</text>
</comment>
<name>A0A4R5NN19_LENBU</name>
<sequence>MSEYHDSQLTAFGADLAQRASNGDTKFTITKATSTADDLSQTDLSQLITLPHEKQTGEIDRILPDPNGGTKVKGTKVSFDNLNLTENYPIQAMGLYAKEDVDGAKEQLYAVTTAADPETMPKSDSAIMFTFAVSIYVVVGNAKQVTINVNPDSFATKEYVADAIANVKVDTSDLAKLNQDNYYTGDNQFKHDPVNKNGDAYGLAKDIDTKVTDNGDGSIVVNGKTFVPADDSQVVHTSGDEEVGGTKTFDTAPVDKTTGHPYITKDGVPAVPSTLADTTKMANFTGGLQKGGIDVATAADLKSVENSAWRVKQGSSDLMTSYTCLYRINSDKRRIEFVLWGLLPAGDPTGKTIVDFSEISSTFKSIDGNATQGLNSDYAMKRIIQVNGSKISISDSGTSGNPTRLFIAHHSLINPSGDYSGDNEPCYLYY</sequence>
<organism evidence="2 3">
    <name type="scientific">Lentilactobacillus buchneri DSM 20057</name>
    <dbReference type="NCBI Taxonomy" id="1423728"/>
    <lineage>
        <taxon>Bacteria</taxon>
        <taxon>Bacillati</taxon>
        <taxon>Bacillota</taxon>
        <taxon>Bacilli</taxon>
        <taxon>Lactobacillales</taxon>
        <taxon>Lactobacillaceae</taxon>
        <taxon>Lentilactobacillus</taxon>
    </lineage>
</organism>
<evidence type="ECO:0000256" key="1">
    <source>
        <dbReference type="SAM" id="MobiDB-lite"/>
    </source>
</evidence>
<dbReference type="Gene3D" id="6.10.140.2190">
    <property type="match status" value="1"/>
</dbReference>
<feature type="region of interest" description="Disordered" evidence="1">
    <location>
        <begin position="236"/>
        <end position="255"/>
    </location>
</feature>
<evidence type="ECO:0000313" key="3">
    <source>
        <dbReference type="Proteomes" id="UP000295181"/>
    </source>
</evidence>
<reference evidence="2 3" key="1">
    <citation type="journal article" date="2019" name="Appl. Microbiol. Biotechnol.">
        <title>Uncovering carbohydrate metabolism through a genotype-phenotype association study of 56 lactic acid bacteria genomes.</title>
        <authorList>
            <person name="Buron-Moles G."/>
            <person name="Chailyan A."/>
            <person name="Dolejs I."/>
            <person name="Forster J."/>
            <person name="Miks M.H."/>
        </authorList>
    </citation>
    <scope>NUCLEOTIDE SEQUENCE [LARGE SCALE GENOMIC DNA]</scope>
    <source>
        <strain evidence="2 3">ATCC 4005</strain>
    </source>
</reference>
<dbReference type="AlphaFoldDB" id="A0A4R5NN19"/>
<dbReference type="GeneID" id="72462300"/>
<protein>
    <recommendedName>
        <fullName evidence="4">Lower baseplate protein N-terminal domain-containing protein</fullName>
    </recommendedName>
</protein>
<dbReference type="RefSeq" id="WP_056939292.1">
    <property type="nucleotide sequence ID" value="NZ_AZDM01000058.1"/>
</dbReference>
<proteinExistence type="predicted"/>
<dbReference type="Proteomes" id="UP000295181">
    <property type="component" value="Unassembled WGS sequence"/>
</dbReference>
<accession>A0A4R5NN19</accession>
<dbReference type="EMBL" id="PUFP01000053">
    <property type="protein sequence ID" value="TDG77269.1"/>
    <property type="molecule type" value="Genomic_DNA"/>
</dbReference>
<gene>
    <name evidence="2" type="ORF">C5L32_001179</name>
</gene>